<comment type="caution">
    <text evidence="1">The sequence shown here is derived from an EMBL/GenBank/DDBJ whole genome shotgun (WGS) entry which is preliminary data.</text>
</comment>
<evidence type="ECO:0000313" key="1">
    <source>
        <dbReference type="EMBL" id="PVU94225.1"/>
    </source>
</evidence>
<proteinExistence type="predicted"/>
<keyword evidence="2" id="KW-1185">Reference proteome</keyword>
<reference evidence="1 2" key="1">
    <citation type="journal article" date="2018" name="MBio">
        <title>Comparative Genomics Reveals the Core Gene Toolbox for the Fungus-Insect Symbiosis.</title>
        <authorList>
            <person name="Wang Y."/>
            <person name="Stata M."/>
            <person name="Wang W."/>
            <person name="Stajich J.E."/>
            <person name="White M.M."/>
            <person name="Moncalvo J.M."/>
        </authorList>
    </citation>
    <scope>NUCLEOTIDE SEQUENCE [LARGE SCALE GENOMIC DNA]</scope>
    <source>
        <strain evidence="1 2">SWE-8-4</strain>
    </source>
</reference>
<protein>
    <submittedName>
        <fullName evidence="1">Uncharacterized protein</fullName>
    </submittedName>
</protein>
<evidence type="ECO:0000313" key="2">
    <source>
        <dbReference type="Proteomes" id="UP000245383"/>
    </source>
</evidence>
<dbReference type="AlphaFoldDB" id="A0A2T9YPD9"/>
<dbReference type="SUPFAM" id="SSF56672">
    <property type="entry name" value="DNA/RNA polymerases"/>
    <property type="match status" value="1"/>
</dbReference>
<dbReference type="OrthoDB" id="5585372at2759"/>
<dbReference type="Proteomes" id="UP000245383">
    <property type="component" value="Unassembled WGS sequence"/>
</dbReference>
<dbReference type="EMBL" id="MBFR01000098">
    <property type="protein sequence ID" value="PVU94225.1"/>
    <property type="molecule type" value="Genomic_DNA"/>
</dbReference>
<accession>A0A2T9YPD9</accession>
<organism evidence="1 2">
    <name type="scientific">Smittium simulii</name>
    <dbReference type="NCBI Taxonomy" id="133385"/>
    <lineage>
        <taxon>Eukaryota</taxon>
        <taxon>Fungi</taxon>
        <taxon>Fungi incertae sedis</taxon>
        <taxon>Zoopagomycota</taxon>
        <taxon>Kickxellomycotina</taxon>
        <taxon>Harpellomycetes</taxon>
        <taxon>Harpellales</taxon>
        <taxon>Legeriomycetaceae</taxon>
        <taxon>Smittium</taxon>
    </lineage>
</organism>
<name>A0A2T9YPD9_9FUNG</name>
<sequence length="130" mass="14916">MKAKMQLVGKLLGWESKKTLLQLQKEKKPNMPPSMELETAKFMDGIRVARTLILDRIKCLPTPLNRCPVGMEFFLKEFRYLGFLVSKEGIFPDPAKFVPGFSEKLQPITDLTKKTAKIIWAINFQNDSNL</sequence>
<gene>
    <name evidence="1" type="ORF">BB561_002727</name>
</gene>
<dbReference type="InterPro" id="IPR043502">
    <property type="entry name" value="DNA/RNA_pol_sf"/>
</dbReference>